<dbReference type="PANTHER" id="PTHR48094:SF22">
    <property type="entry name" value="DJ-1_PFPI DOMAIN-CONTAINING PROTEIN"/>
    <property type="match status" value="1"/>
</dbReference>
<name>A0A2P7BFI4_9HYPH</name>
<accession>A0A2P7BFI4</accession>
<evidence type="ECO:0000313" key="3">
    <source>
        <dbReference type="Proteomes" id="UP000241764"/>
    </source>
</evidence>
<gene>
    <name evidence="2" type="ORF">CU103_09565</name>
</gene>
<comment type="caution">
    <text evidence="2">The sequence shown here is derived from an EMBL/GenBank/DDBJ whole genome shotgun (WGS) entry which is preliminary data.</text>
</comment>
<keyword evidence="2" id="KW-0315">Glutamine amidotransferase</keyword>
<dbReference type="InterPro" id="IPR032633">
    <property type="entry name" value="ThiJ-like"/>
</dbReference>
<dbReference type="Proteomes" id="UP000241764">
    <property type="component" value="Unassembled WGS sequence"/>
</dbReference>
<dbReference type="OrthoDB" id="9792284at2"/>
<keyword evidence="2" id="KW-0808">Transferase</keyword>
<dbReference type="Gene3D" id="3.40.50.880">
    <property type="match status" value="1"/>
</dbReference>
<dbReference type="InterPro" id="IPR050325">
    <property type="entry name" value="Prot/Nucl_acid_deglycase"/>
</dbReference>
<evidence type="ECO:0000313" key="2">
    <source>
        <dbReference type="EMBL" id="PSH65251.1"/>
    </source>
</evidence>
<dbReference type="PANTHER" id="PTHR48094">
    <property type="entry name" value="PROTEIN/NUCLEIC ACID DEGLYCASE DJ-1-RELATED"/>
    <property type="match status" value="1"/>
</dbReference>
<organism evidence="2 3">
    <name type="scientific">Phyllobacterium sophorae</name>
    <dbReference type="NCBI Taxonomy" id="1520277"/>
    <lineage>
        <taxon>Bacteria</taxon>
        <taxon>Pseudomonadati</taxon>
        <taxon>Pseudomonadota</taxon>
        <taxon>Alphaproteobacteria</taxon>
        <taxon>Hyphomicrobiales</taxon>
        <taxon>Phyllobacteriaceae</taxon>
        <taxon>Phyllobacterium</taxon>
    </lineage>
</organism>
<dbReference type="InterPro" id="IPR029062">
    <property type="entry name" value="Class_I_gatase-like"/>
</dbReference>
<dbReference type="CDD" id="cd03141">
    <property type="entry name" value="GATase1_Hsp31_like"/>
    <property type="match status" value="1"/>
</dbReference>
<dbReference type="AlphaFoldDB" id="A0A2P7BFI4"/>
<protein>
    <submittedName>
        <fullName evidence="2">Type 1 glutamine amidotransferase domain-containing protein</fullName>
    </submittedName>
</protein>
<dbReference type="RefSeq" id="WP_106663666.1">
    <property type="nucleotide sequence ID" value="NZ_PGGM01000003.1"/>
</dbReference>
<feature type="chain" id="PRO_5015131042" evidence="1">
    <location>
        <begin position="23"/>
        <end position="280"/>
    </location>
</feature>
<sequence length="280" mass="29965">MTLIRTFAIALALGTSAFSAHAANVLVVLSDSDRLELKDGKVFETGFYLNELMQPVKALLDAGHEITFATPKGTAPTLDKSSVDKMHFGGDEAAVRESSALLDKLKLTSNGVSPVISLARVEQIGYDHFDAVYVPGGHAPMQDLLVSPELGKLLTNFHTSGKTTALACHGPIALLSALPDAKGFTGQLETQGSVQQKPEWIYAGYKLTVISNQEEEMAKGLLNGGEMKFYPQTALEQAGAEYLSNQTPFTSNVVTDRELITGQNPASASAVAEELLKRLK</sequence>
<dbReference type="GO" id="GO:0005737">
    <property type="term" value="C:cytoplasm"/>
    <property type="evidence" value="ECO:0007669"/>
    <property type="project" value="TreeGrafter"/>
</dbReference>
<dbReference type="GO" id="GO:0019243">
    <property type="term" value="P:methylglyoxal catabolic process to D-lactate via S-lactoyl-glutathione"/>
    <property type="evidence" value="ECO:0007669"/>
    <property type="project" value="TreeGrafter"/>
</dbReference>
<dbReference type="GO" id="GO:0016740">
    <property type="term" value="F:transferase activity"/>
    <property type="evidence" value="ECO:0007669"/>
    <property type="project" value="UniProtKB-KW"/>
</dbReference>
<proteinExistence type="predicted"/>
<evidence type="ECO:0000256" key="1">
    <source>
        <dbReference type="SAM" id="SignalP"/>
    </source>
</evidence>
<dbReference type="Pfam" id="PF17124">
    <property type="entry name" value="ThiJ_like"/>
    <property type="match status" value="1"/>
</dbReference>
<reference evidence="3" key="1">
    <citation type="submission" date="2017-11" db="EMBL/GenBank/DDBJ databases">
        <authorList>
            <person name="Kuznetsova I."/>
            <person name="Sazanova A."/>
            <person name="Chirak E."/>
            <person name="Safronova V."/>
            <person name="Willems A."/>
        </authorList>
    </citation>
    <scope>NUCLEOTIDE SEQUENCE [LARGE SCALE GENOMIC DNA]</scope>
    <source>
        <strain evidence="3">CCBAU 03422</strain>
    </source>
</reference>
<keyword evidence="1" id="KW-0732">Signal</keyword>
<dbReference type="SUPFAM" id="SSF52317">
    <property type="entry name" value="Class I glutamine amidotransferase-like"/>
    <property type="match status" value="1"/>
</dbReference>
<keyword evidence="3" id="KW-1185">Reference proteome</keyword>
<dbReference type="EMBL" id="PGGM01000003">
    <property type="protein sequence ID" value="PSH65251.1"/>
    <property type="molecule type" value="Genomic_DNA"/>
</dbReference>
<feature type="signal peptide" evidence="1">
    <location>
        <begin position="1"/>
        <end position="22"/>
    </location>
</feature>
<dbReference type="GO" id="GO:0019172">
    <property type="term" value="F:glyoxalase III activity"/>
    <property type="evidence" value="ECO:0007669"/>
    <property type="project" value="TreeGrafter"/>
</dbReference>